<evidence type="ECO:0000313" key="7">
    <source>
        <dbReference type="Proteomes" id="UP000824258"/>
    </source>
</evidence>
<organism evidence="6 7">
    <name type="scientific">Candidatus Avoscillospira stercoripullorum</name>
    <dbReference type="NCBI Taxonomy" id="2840709"/>
    <lineage>
        <taxon>Bacteria</taxon>
        <taxon>Bacillati</taxon>
        <taxon>Bacillota</taxon>
        <taxon>Clostridia</taxon>
        <taxon>Eubacteriales</taxon>
        <taxon>Oscillospiraceae</taxon>
        <taxon>Oscillospiraceae incertae sedis</taxon>
        <taxon>Candidatus Avoscillospira</taxon>
    </lineage>
</organism>
<dbReference type="PANTHER" id="PTHR40448">
    <property type="entry name" value="TWO-COMPONENT SENSOR HISTIDINE KINASE"/>
    <property type="match status" value="1"/>
</dbReference>
<keyword evidence="3" id="KW-0418">Kinase</keyword>
<feature type="transmembrane region" description="Helical" evidence="4">
    <location>
        <begin position="84"/>
        <end position="106"/>
    </location>
</feature>
<dbReference type="SUPFAM" id="SSF55890">
    <property type="entry name" value="Sporulation response regulatory protein Spo0B"/>
    <property type="match status" value="1"/>
</dbReference>
<keyword evidence="1" id="KW-0597">Phosphoprotein</keyword>
<name>A0A9D1A8J8_9FIRM</name>
<feature type="transmembrane region" description="Helical" evidence="4">
    <location>
        <begin position="159"/>
        <end position="177"/>
    </location>
</feature>
<dbReference type="AlphaFoldDB" id="A0A9D1A8J8"/>
<protein>
    <submittedName>
        <fullName evidence="6">GHKL domain-containing protein</fullName>
    </submittedName>
</protein>
<keyword evidence="4" id="KW-0812">Transmembrane</keyword>
<evidence type="ECO:0000313" key="6">
    <source>
        <dbReference type="EMBL" id="HIR09048.1"/>
    </source>
</evidence>
<feature type="transmembrane region" description="Helical" evidence="4">
    <location>
        <begin position="6"/>
        <end position="24"/>
    </location>
</feature>
<evidence type="ECO:0000256" key="4">
    <source>
        <dbReference type="SAM" id="Phobius"/>
    </source>
</evidence>
<dbReference type="Pfam" id="PF14501">
    <property type="entry name" value="HATPase_c_5"/>
    <property type="match status" value="1"/>
</dbReference>
<keyword evidence="2" id="KW-0808">Transferase</keyword>
<dbReference type="InterPro" id="IPR032834">
    <property type="entry name" value="NatK-like_C"/>
</dbReference>
<dbReference type="EMBL" id="DVGD01000042">
    <property type="protein sequence ID" value="HIR09048.1"/>
    <property type="molecule type" value="Genomic_DNA"/>
</dbReference>
<sequence length="436" mass="49657">MQASWISSVVSLTVFAAWAFVLCMTLRRRFGWLPTVLLYLLGAPFYFILPQYVLPYGTLPRALLGMITFALLQVLLFREKWYKTLFVVGVIFVLMMVAELMVVALATPPEALREGMELQVQPDFAVGTYIMYLAIHALFLWGFTLFLKRYQYHLLPTEWLLYLAFPVSQCLLLLGWMDVSRMDLEVSRILLMLAAIAVCVAADAALFQAVRGMAQRGALRSKNELLEAQIAMQKEHYAAITAQYQAIRRMRHDIASHLYTMELLLQQEKYREAAAYTKEVKAANENVSRLGLCENPVADAYLTSRFSQLRDQGVEVSAEIAIPDAAGVSDADLIIALGNLLNNAWDAIQGSVSPQLRLRVRCREVYLQLETENTVSAVPREKKRRIPELERGIGMHILRDLAEKYQGSFTYRQEGGWFFASLILQRREEDADHRDL</sequence>
<evidence type="ECO:0000256" key="3">
    <source>
        <dbReference type="ARBA" id="ARBA00022777"/>
    </source>
</evidence>
<dbReference type="GO" id="GO:0000155">
    <property type="term" value="F:phosphorelay sensor kinase activity"/>
    <property type="evidence" value="ECO:0007669"/>
    <property type="project" value="InterPro"/>
</dbReference>
<gene>
    <name evidence="6" type="ORF">IAA70_01445</name>
</gene>
<comment type="caution">
    <text evidence="6">The sequence shown here is derived from an EMBL/GenBank/DDBJ whole genome shotgun (WGS) entry which is preliminary data.</text>
</comment>
<feature type="transmembrane region" description="Helical" evidence="4">
    <location>
        <begin position="189"/>
        <end position="210"/>
    </location>
</feature>
<dbReference type="GO" id="GO:0042802">
    <property type="term" value="F:identical protein binding"/>
    <property type="evidence" value="ECO:0007669"/>
    <property type="project" value="TreeGrafter"/>
</dbReference>
<dbReference type="InterPro" id="IPR036890">
    <property type="entry name" value="HATPase_C_sf"/>
</dbReference>
<keyword evidence="4" id="KW-0472">Membrane</keyword>
<dbReference type="InterPro" id="IPR016120">
    <property type="entry name" value="Sig_transdc_His_kin_SpoOB"/>
</dbReference>
<evidence type="ECO:0000259" key="5">
    <source>
        <dbReference type="Pfam" id="PF14501"/>
    </source>
</evidence>
<dbReference type="SUPFAM" id="SSF55874">
    <property type="entry name" value="ATPase domain of HSP90 chaperone/DNA topoisomerase II/histidine kinase"/>
    <property type="match status" value="1"/>
</dbReference>
<dbReference type="Proteomes" id="UP000824258">
    <property type="component" value="Unassembled WGS sequence"/>
</dbReference>
<feature type="transmembrane region" description="Helical" evidence="4">
    <location>
        <begin position="36"/>
        <end position="53"/>
    </location>
</feature>
<reference evidence="6" key="1">
    <citation type="submission" date="2020-10" db="EMBL/GenBank/DDBJ databases">
        <authorList>
            <person name="Gilroy R."/>
        </authorList>
    </citation>
    <scope>NUCLEOTIDE SEQUENCE</scope>
    <source>
        <strain evidence="6">ChiHjej9B8-7071</strain>
    </source>
</reference>
<feature type="transmembrane region" description="Helical" evidence="4">
    <location>
        <begin position="126"/>
        <end position="147"/>
    </location>
</feature>
<evidence type="ECO:0000256" key="2">
    <source>
        <dbReference type="ARBA" id="ARBA00022679"/>
    </source>
</evidence>
<keyword evidence="4" id="KW-1133">Transmembrane helix</keyword>
<feature type="transmembrane region" description="Helical" evidence="4">
    <location>
        <begin position="59"/>
        <end position="77"/>
    </location>
</feature>
<evidence type="ECO:0000256" key="1">
    <source>
        <dbReference type="ARBA" id="ARBA00022553"/>
    </source>
</evidence>
<accession>A0A9D1A8J8</accession>
<feature type="domain" description="Sensor histidine kinase NatK-like C-terminal" evidence="5">
    <location>
        <begin position="331"/>
        <end position="424"/>
    </location>
</feature>
<dbReference type="Gene3D" id="3.30.565.10">
    <property type="entry name" value="Histidine kinase-like ATPase, C-terminal domain"/>
    <property type="match status" value="1"/>
</dbReference>
<proteinExistence type="predicted"/>
<reference evidence="6" key="2">
    <citation type="journal article" date="2021" name="PeerJ">
        <title>Extensive microbial diversity within the chicken gut microbiome revealed by metagenomics and culture.</title>
        <authorList>
            <person name="Gilroy R."/>
            <person name="Ravi A."/>
            <person name="Getino M."/>
            <person name="Pursley I."/>
            <person name="Horton D.L."/>
            <person name="Alikhan N.F."/>
            <person name="Baker D."/>
            <person name="Gharbi K."/>
            <person name="Hall N."/>
            <person name="Watson M."/>
            <person name="Adriaenssens E.M."/>
            <person name="Foster-Nyarko E."/>
            <person name="Jarju S."/>
            <person name="Secka A."/>
            <person name="Antonio M."/>
            <person name="Oren A."/>
            <person name="Chaudhuri R.R."/>
            <person name="La Ragione R."/>
            <person name="Hildebrand F."/>
            <person name="Pallen M.J."/>
        </authorList>
    </citation>
    <scope>NUCLEOTIDE SEQUENCE</scope>
    <source>
        <strain evidence="6">ChiHjej9B8-7071</strain>
    </source>
</reference>
<dbReference type="PANTHER" id="PTHR40448:SF1">
    <property type="entry name" value="TWO-COMPONENT SENSOR HISTIDINE KINASE"/>
    <property type="match status" value="1"/>
</dbReference>